<dbReference type="Gramene" id="PNT63083">
    <property type="protein sequence ID" value="PNT63083"/>
    <property type="gene ID" value="BRADI_4g11224v3"/>
</dbReference>
<proteinExistence type="predicted"/>
<reference evidence="2 3" key="1">
    <citation type="journal article" date="2010" name="Nature">
        <title>Genome sequencing and analysis of the model grass Brachypodium distachyon.</title>
        <authorList>
            <consortium name="International Brachypodium Initiative"/>
        </authorList>
    </citation>
    <scope>NUCLEOTIDE SEQUENCE [LARGE SCALE GENOMIC DNA]</scope>
    <source>
        <strain evidence="2 3">Bd21</strain>
    </source>
</reference>
<feature type="chain" id="PRO_5033311507" description="4Fe-4S ferredoxin-type domain-containing protein" evidence="1">
    <location>
        <begin position="30"/>
        <end position="82"/>
    </location>
</feature>
<accession>A0A2K2CM28</accession>
<reference evidence="2" key="2">
    <citation type="submission" date="2017-06" db="EMBL/GenBank/DDBJ databases">
        <title>WGS assembly of Brachypodium distachyon.</title>
        <authorList>
            <consortium name="The International Brachypodium Initiative"/>
            <person name="Lucas S."/>
            <person name="Harmon-Smith M."/>
            <person name="Lail K."/>
            <person name="Tice H."/>
            <person name="Grimwood J."/>
            <person name="Bruce D."/>
            <person name="Barry K."/>
            <person name="Shu S."/>
            <person name="Lindquist E."/>
            <person name="Wang M."/>
            <person name="Pitluck S."/>
            <person name="Vogel J.P."/>
            <person name="Garvin D.F."/>
            <person name="Mockler T.C."/>
            <person name="Schmutz J."/>
            <person name="Rokhsar D."/>
            <person name="Bevan M.W."/>
        </authorList>
    </citation>
    <scope>NUCLEOTIDE SEQUENCE</scope>
    <source>
        <strain evidence="2">Bd21</strain>
    </source>
</reference>
<evidence type="ECO:0000313" key="3">
    <source>
        <dbReference type="EnsemblPlants" id="PNT63083"/>
    </source>
</evidence>
<reference evidence="3" key="3">
    <citation type="submission" date="2018-08" db="UniProtKB">
        <authorList>
            <consortium name="EnsemblPlants"/>
        </authorList>
    </citation>
    <scope>IDENTIFICATION</scope>
    <source>
        <strain evidence="3">cv. Bd21</strain>
    </source>
</reference>
<sequence>MASGSATLALKKVAVVAAIFSMLVIPSLGRCPSSSLGPVPPPPPPASSAPTLVPGPKVSCAYCTQCGNSCSSDCAAISCLRE</sequence>
<dbReference type="EMBL" id="CM000883">
    <property type="protein sequence ID" value="PNT63083.1"/>
    <property type="molecule type" value="Genomic_DNA"/>
</dbReference>
<name>A0A2K2CM28_BRADI</name>
<keyword evidence="4" id="KW-1185">Reference proteome</keyword>
<dbReference type="EnsemblPlants" id="PNT63083">
    <property type="protein sequence ID" value="PNT63083"/>
    <property type="gene ID" value="BRADI_4g11224v3"/>
</dbReference>
<evidence type="ECO:0000313" key="4">
    <source>
        <dbReference type="Proteomes" id="UP000008810"/>
    </source>
</evidence>
<keyword evidence="1" id="KW-0732">Signal</keyword>
<dbReference type="AlphaFoldDB" id="A0A2K2CM28"/>
<dbReference type="Proteomes" id="UP000008810">
    <property type="component" value="Chromosome 4"/>
</dbReference>
<dbReference type="InParanoid" id="A0A2K2CM28"/>
<protein>
    <recommendedName>
        <fullName evidence="5">4Fe-4S ferredoxin-type domain-containing protein</fullName>
    </recommendedName>
</protein>
<organism evidence="2">
    <name type="scientific">Brachypodium distachyon</name>
    <name type="common">Purple false brome</name>
    <name type="synonym">Trachynia distachya</name>
    <dbReference type="NCBI Taxonomy" id="15368"/>
    <lineage>
        <taxon>Eukaryota</taxon>
        <taxon>Viridiplantae</taxon>
        <taxon>Streptophyta</taxon>
        <taxon>Embryophyta</taxon>
        <taxon>Tracheophyta</taxon>
        <taxon>Spermatophyta</taxon>
        <taxon>Magnoliopsida</taxon>
        <taxon>Liliopsida</taxon>
        <taxon>Poales</taxon>
        <taxon>Poaceae</taxon>
        <taxon>BOP clade</taxon>
        <taxon>Pooideae</taxon>
        <taxon>Stipodae</taxon>
        <taxon>Brachypodieae</taxon>
        <taxon>Brachypodium</taxon>
    </lineage>
</organism>
<gene>
    <name evidence="2" type="ORF">BRADI_4g11224v3</name>
</gene>
<evidence type="ECO:0008006" key="5">
    <source>
        <dbReference type="Google" id="ProtNLM"/>
    </source>
</evidence>
<evidence type="ECO:0000256" key="1">
    <source>
        <dbReference type="SAM" id="SignalP"/>
    </source>
</evidence>
<feature type="signal peptide" evidence="1">
    <location>
        <begin position="1"/>
        <end position="29"/>
    </location>
</feature>
<evidence type="ECO:0000313" key="2">
    <source>
        <dbReference type="EMBL" id="PNT63083.1"/>
    </source>
</evidence>